<dbReference type="EMBL" id="LNGD01000279">
    <property type="protein sequence ID" value="KYC44545.1"/>
    <property type="molecule type" value="Genomic_DNA"/>
</dbReference>
<sequence length="199" mass="23768">MKRLFIFFILFLAMGCVTTPKMDSEESTRTYQYDMPIVPTEYFTFQIQEEGYEVWYPYDNIGTKTYEDFLVLKDQIFPEVELMVTYGQSAPVYYPQVLSQEVIKKIWEDYIKGEETEIFITTSNTNYYEIETYEKPLQIPITEVEEEFEISKQYLEWAESDTRLVRTISLGFSRFGVVKIIRYGKEIDGIYKVKGIRRY</sequence>
<dbReference type="AlphaFoldDB" id="A0A150II83"/>
<evidence type="ECO:0000313" key="2">
    <source>
        <dbReference type="Proteomes" id="UP000075578"/>
    </source>
</evidence>
<comment type="caution">
    <text evidence="1">The sequence shown here is derived from an EMBL/GenBank/DDBJ whole genome shotgun (WGS) entry which is preliminary data.</text>
</comment>
<gene>
    <name evidence="1" type="ORF">AMQ74_01954</name>
</gene>
<accession>A0A150II83</accession>
<organism evidence="1 2">
    <name type="scientific">Candidatus Methanofastidiosum methylothiophilum</name>
    <dbReference type="NCBI Taxonomy" id="1705564"/>
    <lineage>
        <taxon>Archaea</taxon>
        <taxon>Methanobacteriati</taxon>
        <taxon>Methanobacteriota</taxon>
        <taxon>Stenosarchaea group</taxon>
        <taxon>Candidatus Methanofastidiosia</taxon>
        <taxon>Candidatus Methanofastidiosales</taxon>
        <taxon>Candidatus Methanofastidiosaceae</taxon>
        <taxon>Candidatus Methanofastidiosum</taxon>
    </lineage>
</organism>
<dbReference type="Proteomes" id="UP000075578">
    <property type="component" value="Unassembled WGS sequence"/>
</dbReference>
<protein>
    <submittedName>
        <fullName evidence="1">Uncharacterized protein</fullName>
    </submittedName>
</protein>
<dbReference type="PROSITE" id="PS51257">
    <property type="entry name" value="PROKAR_LIPOPROTEIN"/>
    <property type="match status" value="1"/>
</dbReference>
<reference evidence="1 2" key="1">
    <citation type="journal article" date="2016" name="ISME J.">
        <title>Chasing the elusive Euryarchaeota class WSA2: genomes reveal a uniquely fastidious methyl-reducing methanogen.</title>
        <authorList>
            <person name="Nobu M.K."/>
            <person name="Narihiro T."/>
            <person name="Kuroda K."/>
            <person name="Mei R."/>
            <person name="Liu W.T."/>
        </authorList>
    </citation>
    <scope>NUCLEOTIDE SEQUENCE [LARGE SCALE GENOMIC DNA]</scope>
    <source>
        <strain evidence="1">U1lsi0528_Bin089</strain>
    </source>
</reference>
<name>A0A150II83_9EURY</name>
<evidence type="ECO:0000313" key="1">
    <source>
        <dbReference type="EMBL" id="KYC44545.1"/>
    </source>
</evidence>
<proteinExistence type="predicted"/>